<name>A0A226D197_FOLCA</name>
<dbReference type="EMBL" id="LNIX01000039">
    <property type="protein sequence ID" value="OXA39362.1"/>
    <property type="molecule type" value="Genomic_DNA"/>
</dbReference>
<proteinExistence type="predicted"/>
<evidence type="ECO:0000313" key="2">
    <source>
        <dbReference type="EMBL" id="OXA39362.1"/>
    </source>
</evidence>
<gene>
    <name evidence="2" type="ORF">Fcan01_25849</name>
</gene>
<feature type="region of interest" description="Disordered" evidence="1">
    <location>
        <begin position="96"/>
        <end position="117"/>
    </location>
</feature>
<reference evidence="2 3" key="1">
    <citation type="submission" date="2015-12" db="EMBL/GenBank/DDBJ databases">
        <title>The genome of Folsomia candida.</title>
        <authorList>
            <person name="Faddeeva A."/>
            <person name="Derks M.F."/>
            <person name="Anvar Y."/>
            <person name="Smit S."/>
            <person name="Van Straalen N."/>
            <person name="Roelofs D."/>
        </authorList>
    </citation>
    <scope>NUCLEOTIDE SEQUENCE [LARGE SCALE GENOMIC DNA]</scope>
    <source>
        <strain evidence="2 3">VU population</strain>
        <tissue evidence="2">Whole body</tissue>
    </source>
</reference>
<sequence>MSGCFACGRISGSLSRPTYAKEIELFKTFVLDLGPSFKRKAELGDAVVAEFGASSHLCSTCLSSFLSHRGVADARKNRFNPERDILQYESSNTWRNWDSTNESSRPDSTSEGNPCKIVAPSFHDVVTDREDPEDETPINAIDPTRNHSKQVCCLKPSCNKSWHPDVPQHITLHSNITPEPQDGATSPPTWLPVRPNSRSCLSEEHAYSAPPRDEKLEKVQAELEDWKKNCRLLARKLERRNKTNAMLKEQIRE</sequence>
<dbReference type="AlphaFoldDB" id="A0A226D197"/>
<accession>A0A226D197</accession>
<keyword evidence="3" id="KW-1185">Reference proteome</keyword>
<comment type="caution">
    <text evidence="2">The sequence shown here is derived from an EMBL/GenBank/DDBJ whole genome shotgun (WGS) entry which is preliminary data.</text>
</comment>
<evidence type="ECO:0000313" key="3">
    <source>
        <dbReference type="Proteomes" id="UP000198287"/>
    </source>
</evidence>
<organism evidence="2 3">
    <name type="scientific">Folsomia candida</name>
    <name type="common">Springtail</name>
    <dbReference type="NCBI Taxonomy" id="158441"/>
    <lineage>
        <taxon>Eukaryota</taxon>
        <taxon>Metazoa</taxon>
        <taxon>Ecdysozoa</taxon>
        <taxon>Arthropoda</taxon>
        <taxon>Hexapoda</taxon>
        <taxon>Collembola</taxon>
        <taxon>Entomobryomorpha</taxon>
        <taxon>Isotomoidea</taxon>
        <taxon>Isotomidae</taxon>
        <taxon>Proisotominae</taxon>
        <taxon>Folsomia</taxon>
    </lineage>
</organism>
<feature type="compositionally biased region" description="Polar residues" evidence="1">
    <location>
        <begin position="96"/>
        <end position="112"/>
    </location>
</feature>
<protein>
    <submittedName>
        <fullName evidence="2">Uncharacterized protein</fullName>
    </submittedName>
</protein>
<dbReference type="Proteomes" id="UP000198287">
    <property type="component" value="Unassembled WGS sequence"/>
</dbReference>
<evidence type="ECO:0000256" key="1">
    <source>
        <dbReference type="SAM" id="MobiDB-lite"/>
    </source>
</evidence>
<dbReference type="OrthoDB" id="8950604at2759"/>